<dbReference type="AlphaFoldDB" id="A0A7Y9EVH3"/>
<reference evidence="16 17" key="1">
    <citation type="submission" date="2020-07" db="EMBL/GenBank/DDBJ databases">
        <title>Sequencing the genomes of 1000 actinobacteria strains.</title>
        <authorList>
            <person name="Klenk H.-P."/>
        </authorList>
    </citation>
    <scope>NUCLEOTIDE SEQUENCE [LARGE SCALE GENOMIC DNA]</scope>
    <source>
        <strain evidence="16 17">DSM 22185</strain>
    </source>
</reference>
<proteinExistence type="inferred from homology"/>
<keyword evidence="7" id="KW-1015">Disulfide bond</keyword>
<keyword evidence="4 16" id="KW-0575">Peroxidase</keyword>
<dbReference type="InterPro" id="IPR013766">
    <property type="entry name" value="Thioredoxin_domain"/>
</dbReference>
<dbReference type="EMBL" id="JACCBH010000001">
    <property type="protein sequence ID" value="NYD54722.1"/>
    <property type="molecule type" value="Genomic_DNA"/>
</dbReference>
<dbReference type="GO" id="GO:0005737">
    <property type="term" value="C:cytoplasm"/>
    <property type="evidence" value="ECO:0007669"/>
    <property type="project" value="TreeGrafter"/>
</dbReference>
<organism evidence="16 17">
    <name type="scientific">Microbacterium pseudoresistens</name>
    <dbReference type="NCBI Taxonomy" id="640634"/>
    <lineage>
        <taxon>Bacteria</taxon>
        <taxon>Bacillati</taxon>
        <taxon>Actinomycetota</taxon>
        <taxon>Actinomycetes</taxon>
        <taxon>Micrococcales</taxon>
        <taxon>Microbacteriaceae</taxon>
        <taxon>Microbacterium</taxon>
    </lineage>
</organism>
<dbReference type="Pfam" id="PF00578">
    <property type="entry name" value="AhpC-TSA"/>
    <property type="match status" value="1"/>
</dbReference>
<evidence type="ECO:0000313" key="17">
    <source>
        <dbReference type="Proteomes" id="UP000552045"/>
    </source>
</evidence>
<dbReference type="InterPro" id="IPR024706">
    <property type="entry name" value="Peroxiredoxin_AhpC-typ"/>
</dbReference>
<evidence type="ECO:0000256" key="11">
    <source>
        <dbReference type="ARBA" id="ARBA00041373"/>
    </source>
</evidence>
<evidence type="ECO:0000256" key="9">
    <source>
        <dbReference type="ARBA" id="ARBA00032824"/>
    </source>
</evidence>
<evidence type="ECO:0000256" key="7">
    <source>
        <dbReference type="ARBA" id="ARBA00023157"/>
    </source>
</evidence>
<dbReference type="GO" id="GO:0008379">
    <property type="term" value="F:thioredoxin peroxidase activity"/>
    <property type="evidence" value="ECO:0007669"/>
    <property type="project" value="TreeGrafter"/>
</dbReference>
<dbReference type="FunFam" id="3.40.30.10:FF:000007">
    <property type="entry name" value="Thioredoxin-dependent thiol peroxidase"/>
    <property type="match status" value="1"/>
</dbReference>
<dbReference type="PROSITE" id="PS51352">
    <property type="entry name" value="THIOREDOXIN_2"/>
    <property type="match status" value="1"/>
</dbReference>
<evidence type="ECO:0000256" key="1">
    <source>
        <dbReference type="ARBA" id="ARBA00003330"/>
    </source>
</evidence>
<comment type="similarity">
    <text evidence="10">Belongs to the peroxiredoxin family. BCP/PrxQ subfamily.</text>
</comment>
<comment type="subunit">
    <text evidence="2">Monomer.</text>
</comment>
<dbReference type="InterPro" id="IPR050924">
    <property type="entry name" value="Peroxiredoxin_BCP/PrxQ"/>
</dbReference>
<dbReference type="GO" id="GO:0045454">
    <property type="term" value="P:cell redox homeostasis"/>
    <property type="evidence" value="ECO:0007669"/>
    <property type="project" value="TreeGrafter"/>
</dbReference>
<feature type="active site" description="Cysteine sulfenic acid (-SOH) intermediate; for peroxidase activity" evidence="13">
    <location>
        <position position="50"/>
    </location>
</feature>
<evidence type="ECO:0000256" key="5">
    <source>
        <dbReference type="ARBA" id="ARBA00022862"/>
    </source>
</evidence>
<evidence type="ECO:0000256" key="10">
    <source>
        <dbReference type="ARBA" id="ARBA00038489"/>
    </source>
</evidence>
<keyword evidence="5" id="KW-0049">Antioxidant</keyword>
<comment type="caution">
    <text evidence="16">The sequence shown here is derived from an EMBL/GenBank/DDBJ whole genome shotgun (WGS) entry which is preliminary data.</text>
</comment>
<sequence length="158" mass="16872">MSETATRLEVGQDAPDFTLNDAQGTPQSLADHRGTPVIVYFYPGAFTPGCTTEACDFRDNLASFQGAGYTVLGISPDPVAKLAEFAEAEQLAFPLLSDEDSAVAKAWGAWGEKTVQGRTFDGLIRSTFVIDATGRIQIAEYAVDAQGHVARLREALGL</sequence>
<protein>
    <recommendedName>
        <fullName evidence="3">thioredoxin-dependent peroxiredoxin</fullName>
        <ecNumber evidence="3">1.11.1.24</ecNumber>
    </recommendedName>
    <alternativeName>
        <fullName evidence="11">Bacterioferritin comigratory protein</fullName>
    </alternativeName>
    <alternativeName>
        <fullName evidence="9">Thioredoxin peroxidase</fullName>
    </alternativeName>
</protein>
<dbReference type="InterPro" id="IPR036249">
    <property type="entry name" value="Thioredoxin-like_sf"/>
</dbReference>
<dbReference type="CDD" id="cd03017">
    <property type="entry name" value="PRX_BCP"/>
    <property type="match status" value="1"/>
</dbReference>
<keyword evidence="8" id="KW-0676">Redox-active center</keyword>
<evidence type="ECO:0000256" key="4">
    <source>
        <dbReference type="ARBA" id="ARBA00022559"/>
    </source>
</evidence>
<accession>A0A7Y9EVH3</accession>
<keyword evidence="17" id="KW-1185">Reference proteome</keyword>
<comment type="function">
    <text evidence="1">Thiol-specific peroxidase that catalyzes the reduction of hydrogen peroxide and organic hydroperoxides to water and alcohols, respectively. Plays a role in cell protection against oxidative stress by detoxifying peroxides and as sensor of hydrogen peroxide-mediated signaling events.</text>
</comment>
<evidence type="ECO:0000256" key="8">
    <source>
        <dbReference type="ARBA" id="ARBA00023284"/>
    </source>
</evidence>
<feature type="domain" description="Thioredoxin" evidence="15">
    <location>
        <begin position="8"/>
        <end position="158"/>
    </location>
</feature>
<evidence type="ECO:0000256" key="3">
    <source>
        <dbReference type="ARBA" id="ARBA00013017"/>
    </source>
</evidence>
<dbReference type="RefSeq" id="WP_179433252.1">
    <property type="nucleotide sequence ID" value="NZ_BAABLC010000008.1"/>
</dbReference>
<dbReference type="SUPFAM" id="SSF52833">
    <property type="entry name" value="Thioredoxin-like"/>
    <property type="match status" value="1"/>
</dbReference>
<dbReference type="PIRSF" id="PIRSF000239">
    <property type="entry name" value="AHPC"/>
    <property type="match status" value="1"/>
</dbReference>
<dbReference type="Proteomes" id="UP000552045">
    <property type="component" value="Unassembled WGS sequence"/>
</dbReference>
<evidence type="ECO:0000256" key="2">
    <source>
        <dbReference type="ARBA" id="ARBA00011245"/>
    </source>
</evidence>
<name>A0A7Y9EVH3_9MICO</name>
<dbReference type="PANTHER" id="PTHR42801:SF4">
    <property type="entry name" value="AHPC_TSA FAMILY PROTEIN"/>
    <property type="match status" value="1"/>
</dbReference>
<evidence type="ECO:0000256" key="6">
    <source>
        <dbReference type="ARBA" id="ARBA00023002"/>
    </source>
</evidence>
<dbReference type="InterPro" id="IPR000866">
    <property type="entry name" value="AhpC/TSA"/>
</dbReference>
<gene>
    <name evidence="16" type="ORF">BKA02_001777</name>
</gene>
<comment type="catalytic activity">
    <reaction evidence="12">
        <text>a hydroperoxide + [thioredoxin]-dithiol = an alcohol + [thioredoxin]-disulfide + H2O</text>
        <dbReference type="Rhea" id="RHEA:62620"/>
        <dbReference type="Rhea" id="RHEA-COMP:10698"/>
        <dbReference type="Rhea" id="RHEA-COMP:10700"/>
        <dbReference type="ChEBI" id="CHEBI:15377"/>
        <dbReference type="ChEBI" id="CHEBI:29950"/>
        <dbReference type="ChEBI" id="CHEBI:30879"/>
        <dbReference type="ChEBI" id="CHEBI:35924"/>
        <dbReference type="ChEBI" id="CHEBI:50058"/>
        <dbReference type="EC" id="1.11.1.24"/>
    </reaction>
</comment>
<feature type="region of interest" description="Disordered" evidence="14">
    <location>
        <begin position="1"/>
        <end position="30"/>
    </location>
</feature>
<dbReference type="EC" id="1.11.1.24" evidence="3"/>
<evidence type="ECO:0000256" key="13">
    <source>
        <dbReference type="PIRSR" id="PIRSR000239-1"/>
    </source>
</evidence>
<evidence type="ECO:0000313" key="16">
    <source>
        <dbReference type="EMBL" id="NYD54722.1"/>
    </source>
</evidence>
<evidence type="ECO:0000259" key="15">
    <source>
        <dbReference type="PROSITE" id="PS51352"/>
    </source>
</evidence>
<evidence type="ECO:0000256" key="14">
    <source>
        <dbReference type="SAM" id="MobiDB-lite"/>
    </source>
</evidence>
<keyword evidence="6 16" id="KW-0560">Oxidoreductase</keyword>
<dbReference type="GO" id="GO:0034599">
    <property type="term" value="P:cellular response to oxidative stress"/>
    <property type="evidence" value="ECO:0007669"/>
    <property type="project" value="TreeGrafter"/>
</dbReference>
<dbReference type="PANTHER" id="PTHR42801">
    <property type="entry name" value="THIOREDOXIN-DEPENDENT PEROXIDE REDUCTASE"/>
    <property type="match status" value="1"/>
</dbReference>
<evidence type="ECO:0000256" key="12">
    <source>
        <dbReference type="ARBA" id="ARBA00049091"/>
    </source>
</evidence>
<dbReference type="NCBIfam" id="NF006960">
    <property type="entry name" value="PRK09437.1"/>
    <property type="match status" value="1"/>
</dbReference>
<dbReference type="Gene3D" id="3.40.30.10">
    <property type="entry name" value="Glutaredoxin"/>
    <property type="match status" value="1"/>
</dbReference>